<dbReference type="eggNOG" id="ENOG502T9UZ">
    <property type="taxonomic scope" value="Eukaryota"/>
</dbReference>
<evidence type="ECO:0000313" key="2">
    <source>
        <dbReference type="EMBL" id="EXJ61900.1"/>
    </source>
</evidence>
<reference evidence="2 3" key="1">
    <citation type="submission" date="2013-03" db="EMBL/GenBank/DDBJ databases">
        <title>The Genome Sequence of Cladophialophora yegresii CBS 114405.</title>
        <authorList>
            <consortium name="The Broad Institute Genomics Platform"/>
            <person name="Cuomo C."/>
            <person name="de Hoog S."/>
            <person name="Gorbushina A."/>
            <person name="Walker B."/>
            <person name="Young S.K."/>
            <person name="Zeng Q."/>
            <person name="Gargeya S."/>
            <person name="Fitzgerald M."/>
            <person name="Haas B."/>
            <person name="Abouelleil A."/>
            <person name="Allen A.W."/>
            <person name="Alvarado L."/>
            <person name="Arachchi H.M."/>
            <person name="Berlin A.M."/>
            <person name="Chapman S.B."/>
            <person name="Gainer-Dewar J."/>
            <person name="Goldberg J."/>
            <person name="Griggs A."/>
            <person name="Gujja S."/>
            <person name="Hansen M."/>
            <person name="Howarth C."/>
            <person name="Imamovic A."/>
            <person name="Ireland A."/>
            <person name="Larimer J."/>
            <person name="McCowan C."/>
            <person name="Murphy C."/>
            <person name="Pearson M."/>
            <person name="Poon T.W."/>
            <person name="Priest M."/>
            <person name="Roberts A."/>
            <person name="Saif S."/>
            <person name="Shea T."/>
            <person name="Sisk P."/>
            <person name="Sykes S."/>
            <person name="Wortman J."/>
            <person name="Nusbaum C."/>
            <person name="Birren B."/>
        </authorList>
    </citation>
    <scope>NUCLEOTIDE SEQUENCE [LARGE SCALE GENOMIC DNA]</scope>
    <source>
        <strain evidence="2 3">CBS 114405</strain>
    </source>
</reference>
<dbReference type="EMBL" id="AMGW01000002">
    <property type="protein sequence ID" value="EXJ61900.1"/>
    <property type="molecule type" value="Genomic_DNA"/>
</dbReference>
<keyword evidence="3" id="KW-1185">Reference proteome</keyword>
<feature type="compositionally biased region" description="Low complexity" evidence="1">
    <location>
        <begin position="46"/>
        <end position="81"/>
    </location>
</feature>
<gene>
    <name evidence="2" type="ORF">A1O7_02331</name>
</gene>
<evidence type="ECO:0000256" key="1">
    <source>
        <dbReference type="SAM" id="MobiDB-lite"/>
    </source>
</evidence>
<dbReference type="VEuPathDB" id="FungiDB:A1O7_02331"/>
<dbReference type="GeneID" id="19176939"/>
<dbReference type="Proteomes" id="UP000019473">
    <property type="component" value="Unassembled WGS sequence"/>
</dbReference>
<name>W9WA89_9EURO</name>
<evidence type="ECO:0000313" key="3">
    <source>
        <dbReference type="Proteomes" id="UP000019473"/>
    </source>
</evidence>
<feature type="compositionally biased region" description="Polar residues" evidence="1">
    <location>
        <begin position="1"/>
        <end position="26"/>
    </location>
</feature>
<feature type="compositionally biased region" description="Low complexity" evidence="1">
    <location>
        <begin position="27"/>
        <end position="38"/>
    </location>
</feature>
<accession>W9WA89</accession>
<dbReference type="HOGENOM" id="CLU_1360277_0_0_1"/>
<dbReference type="OrthoDB" id="4119258at2759"/>
<dbReference type="AlphaFoldDB" id="W9WA89"/>
<feature type="region of interest" description="Disordered" evidence="1">
    <location>
        <begin position="1"/>
        <end position="129"/>
    </location>
</feature>
<protein>
    <submittedName>
        <fullName evidence="2">Uncharacterized protein</fullName>
    </submittedName>
</protein>
<dbReference type="RefSeq" id="XP_007754554.1">
    <property type="nucleotide sequence ID" value="XM_007756364.1"/>
</dbReference>
<comment type="caution">
    <text evidence="2">The sequence shown here is derived from an EMBL/GenBank/DDBJ whole genome shotgun (WGS) entry which is preliminary data.</text>
</comment>
<sequence length="211" mass="21822">MSSTTRSDLPATGSTYQPTKSDAITFSNNNPLGSGSSGSHDHQQHHYQQQQQYQHQATGIDSATPTTATTGTTVHDTVTAPGSTTAMRGTAGTGISDHPTNYADDSMTHPSLHGTTGISGHPTDYHADEANPLRAHHRPSIANATDTGHGTGGALGGDETIRRHGVAQNAPGKLGDRGENILGAVGFGGTHVERPKEDQGIGEKIAEFLGA</sequence>
<proteinExistence type="predicted"/>
<organism evidence="2 3">
    <name type="scientific">Cladophialophora yegresii CBS 114405</name>
    <dbReference type="NCBI Taxonomy" id="1182544"/>
    <lineage>
        <taxon>Eukaryota</taxon>
        <taxon>Fungi</taxon>
        <taxon>Dikarya</taxon>
        <taxon>Ascomycota</taxon>
        <taxon>Pezizomycotina</taxon>
        <taxon>Eurotiomycetes</taxon>
        <taxon>Chaetothyriomycetidae</taxon>
        <taxon>Chaetothyriales</taxon>
        <taxon>Herpotrichiellaceae</taxon>
        <taxon>Cladophialophora</taxon>
    </lineage>
</organism>